<gene>
    <name evidence="2" type="ORF">GCM10022278_22520</name>
</gene>
<accession>A0ABP7PEC2</accession>
<comment type="caution">
    <text evidence="2">The sequence shown here is derived from an EMBL/GenBank/DDBJ whole genome shotgun (WGS) entry which is preliminary data.</text>
</comment>
<reference evidence="3" key="1">
    <citation type="journal article" date="2019" name="Int. J. Syst. Evol. Microbiol.">
        <title>The Global Catalogue of Microorganisms (GCM) 10K type strain sequencing project: providing services to taxonomists for standard genome sequencing and annotation.</title>
        <authorList>
            <consortium name="The Broad Institute Genomics Platform"/>
            <consortium name="The Broad Institute Genome Sequencing Center for Infectious Disease"/>
            <person name="Wu L."/>
            <person name="Ma J."/>
        </authorList>
    </citation>
    <scope>NUCLEOTIDE SEQUENCE [LARGE SCALE GENOMIC DNA]</scope>
    <source>
        <strain evidence="3">JCM 17555</strain>
    </source>
</reference>
<evidence type="ECO:0000259" key="1">
    <source>
        <dbReference type="Pfam" id="PF19657"/>
    </source>
</evidence>
<protein>
    <recommendedName>
        <fullName evidence="1">DUF6160 domain-containing protein</fullName>
    </recommendedName>
</protein>
<sequence length="204" mass="20643">MTAAFIAVATSPSAFAEIQELEEAQLADITGQSGIVLEIGIGSISGVDASVGDFYGVDWSEAGVTIEAQKWLVDIEGGWDSDTNLGANTSYGNGEKWIGGAISKDIAVAGSLDITLDATADLDNVVANGGNVAEGDGGIGLTFARSELNFKTGDMGFFVEGFDLSSVPGGSGTVEGGMLSSLGGTELLKLNIDGLDVVVRGNGL</sequence>
<name>A0ABP7PEC2_9GAMM</name>
<evidence type="ECO:0000313" key="3">
    <source>
        <dbReference type="Proteomes" id="UP001501337"/>
    </source>
</evidence>
<dbReference type="EMBL" id="BAABBO010000010">
    <property type="protein sequence ID" value="GAA3964261.1"/>
    <property type="molecule type" value="Genomic_DNA"/>
</dbReference>
<keyword evidence="3" id="KW-1185">Reference proteome</keyword>
<organism evidence="2 3">
    <name type="scientific">Allohahella marinimesophila</name>
    <dbReference type="NCBI Taxonomy" id="1054972"/>
    <lineage>
        <taxon>Bacteria</taxon>
        <taxon>Pseudomonadati</taxon>
        <taxon>Pseudomonadota</taxon>
        <taxon>Gammaproteobacteria</taxon>
        <taxon>Oceanospirillales</taxon>
        <taxon>Hahellaceae</taxon>
        <taxon>Allohahella</taxon>
    </lineage>
</organism>
<dbReference type="RefSeq" id="WP_344806369.1">
    <property type="nucleotide sequence ID" value="NZ_BAABBO010000010.1"/>
</dbReference>
<evidence type="ECO:0000313" key="2">
    <source>
        <dbReference type="EMBL" id="GAA3964261.1"/>
    </source>
</evidence>
<proteinExistence type="predicted"/>
<dbReference type="InterPro" id="IPR046158">
    <property type="entry name" value="DUF6160"/>
</dbReference>
<dbReference type="Proteomes" id="UP001501337">
    <property type="component" value="Unassembled WGS sequence"/>
</dbReference>
<feature type="domain" description="DUF6160" evidence="1">
    <location>
        <begin position="6"/>
        <end position="66"/>
    </location>
</feature>
<dbReference type="Pfam" id="PF19657">
    <property type="entry name" value="DUF6160"/>
    <property type="match status" value="1"/>
</dbReference>